<dbReference type="InterPro" id="IPR027417">
    <property type="entry name" value="P-loop_NTPase"/>
</dbReference>
<dbReference type="Gene3D" id="3.40.50.300">
    <property type="entry name" value="P-loop containing nucleotide triphosphate hydrolases"/>
    <property type="match status" value="1"/>
</dbReference>
<evidence type="ECO:0000313" key="2">
    <source>
        <dbReference type="EMBL" id="MFD1708249.1"/>
    </source>
</evidence>
<dbReference type="Pfam" id="PF13175">
    <property type="entry name" value="AAA_15"/>
    <property type="match status" value="1"/>
</dbReference>
<dbReference type="RefSeq" id="WP_380775320.1">
    <property type="nucleotide sequence ID" value="NZ_JBHUEO010000063.1"/>
</dbReference>
<evidence type="ECO:0000313" key="3">
    <source>
        <dbReference type="Proteomes" id="UP001597301"/>
    </source>
</evidence>
<dbReference type="CDD" id="cd00267">
    <property type="entry name" value="ABC_ATPase"/>
    <property type="match status" value="1"/>
</dbReference>
<feature type="domain" description="Endonuclease GajA/Old nuclease/RecF-like AAA" evidence="1">
    <location>
        <begin position="6"/>
        <end position="41"/>
    </location>
</feature>
<comment type="caution">
    <text evidence="2">The sequence shown here is derived from an EMBL/GenBank/DDBJ whole genome shotgun (WGS) entry which is preliminary data.</text>
</comment>
<dbReference type="Proteomes" id="UP001597301">
    <property type="component" value="Unassembled WGS sequence"/>
</dbReference>
<sequence length="133" mass="15078">MVNVPVEIELDDIVVLVGSNNAGKSTILKAYEIIMSHGSKAGNLSIDDSLMGRVKEGFYPEIELHTVVHDNSPGERWIRIDETTKEKYVREQWIWKDIGAPIRRGFDVEQNTWSENVPWGAPNVAKSQRPQPH</sequence>
<protein>
    <submittedName>
        <fullName evidence="2">AAA family ATPase</fullName>
    </submittedName>
</protein>
<organism evidence="2 3">
    <name type="scientific">Siminovitchia sediminis</name>
    <dbReference type="NCBI Taxonomy" id="1274353"/>
    <lineage>
        <taxon>Bacteria</taxon>
        <taxon>Bacillati</taxon>
        <taxon>Bacillota</taxon>
        <taxon>Bacilli</taxon>
        <taxon>Bacillales</taxon>
        <taxon>Bacillaceae</taxon>
        <taxon>Siminovitchia</taxon>
    </lineage>
</organism>
<proteinExistence type="predicted"/>
<reference evidence="3" key="1">
    <citation type="journal article" date="2019" name="Int. J. Syst. Evol. Microbiol.">
        <title>The Global Catalogue of Microorganisms (GCM) 10K type strain sequencing project: providing services to taxonomists for standard genome sequencing and annotation.</title>
        <authorList>
            <consortium name="The Broad Institute Genomics Platform"/>
            <consortium name="The Broad Institute Genome Sequencing Center for Infectious Disease"/>
            <person name="Wu L."/>
            <person name="Ma J."/>
        </authorList>
    </citation>
    <scope>NUCLEOTIDE SEQUENCE [LARGE SCALE GENOMIC DNA]</scope>
    <source>
        <strain evidence="3">CGMCC 1.12295</strain>
    </source>
</reference>
<gene>
    <name evidence="2" type="ORF">ACFSCZ_16150</name>
</gene>
<dbReference type="EMBL" id="JBHUEO010000063">
    <property type="protein sequence ID" value="MFD1708249.1"/>
    <property type="molecule type" value="Genomic_DNA"/>
</dbReference>
<dbReference type="SUPFAM" id="SSF52540">
    <property type="entry name" value="P-loop containing nucleoside triphosphate hydrolases"/>
    <property type="match status" value="1"/>
</dbReference>
<evidence type="ECO:0000259" key="1">
    <source>
        <dbReference type="Pfam" id="PF13175"/>
    </source>
</evidence>
<dbReference type="InterPro" id="IPR041685">
    <property type="entry name" value="AAA_GajA/Old/RecF-like"/>
</dbReference>
<accession>A0ABW4KLN5</accession>
<name>A0ABW4KLN5_9BACI</name>
<keyword evidence="3" id="KW-1185">Reference proteome</keyword>